<proteinExistence type="predicted"/>
<keyword evidence="3" id="KW-0966">Cell projection</keyword>
<keyword evidence="3" id="KW-0282">Flagellum</keyword>
<organism evidence="3 4">
    <name type="scientific">Burkholderia oklahomensis</name>
    <dbReference type="NCBI Taxonomy" id="342113"/>
    <lineage>
        <taxon>Bacteria</taxon>
        <taxon>Pseudomonadati</taxon>
        <taxon>Pseudomonadota</taxon>
        <taxon>Betaproteobacteria</taxon>
        <taxon>Burkholderiales</taxon>
        <taxon>Burkholderiaceae</taxon>
        <taxon>Burkholderia</taxon>
        <taxon>pseudomallei group</taxon>
    </lineage>
</organism>
<evidence type="ECO:0000313" key="3">
    <source>
        <dbReference type="EMBL" id="AIO70059.1"/>
    </source>
</evidence>
<gene>
    <name evidence="3" type="primary">flgM</name>
    <name evidence="3" type="ORF">DM82_3871</name>
</gene>
<dbReference type="Pfam" id="PF04316">
    <property type="entry name" value="FlgM"/>
    <property type="match status" value="1"/>
</dbReference>
<evidence type="ECO:0000259" key="2">
    <source>
        <dbReference type="Pfam" id="PF04316"/>
    </source>
</evidence>
<dbReference type="InterPro" id="IPR031316">
    <property type="entry name" value="FlgM_C"/>
</dbReference>
<keyword evidence="3" id="KW-0969">Cilium</keyword>
<accession>A0AAI8BDK8</accession>
<feature type="region of interest" description="Disordered" evidence="1">
    <location>
        <begin position="1"/>
        <end position="40"/>
    </location>
</feature>
<feature type="compositionally biased region" description="Low complexity" evidence="1">
    <location>
        <begin position="15"/>
        <end position="28"/>
    </location>
</feature>
<sequence length="94" mass="9680">MRLSGTKSRTQVQRVGGAAASGAPKGVAPAPPVERRGEPGEAAALVAARTALRAMSDFDDARVAELRAALHAGHIPFDAAKLAGLIEQFHGAKR</sequence>
<evidence type="ECO:0000313" key="4">
    <source>
        <dbReference type="Proteomes" id="UP000029424"/>
    </source>
</evidence>
<feature type="domain" description="Anti-sigma-28 factor FlgM C-terminal" evidence="2">
    <location>
        <begin position="41"/>
        <end position="83"/>
    </location>
</feature>
<feature type="compositionally biased region" description="Polar residues" evidence="1">
    <location>
        <begin position="1"/>
        <end position="13"/>
    </location>
</feature>
<evidence type="ECO:0000256" key="1">
    <source>
        <dbReference type="SAM" id="MobiDB-lite"/>
    </source>
</evidence>
<dbReference type="EMBL" id="CP008727">
    <property type="protein sequence ID" value="AIO70059.1"/>
    <property type="molecule type" value="Genomic_DNA"/>
</dbReference>
<dbReference type="RefSeq" id="WP_010112086.1">
    <property type="nucleotide sequence ID" value="NZ_CP008727.1"/>
</dbReference>
<reference evidence="3 4" key="1">
    <citation type="submission" date="2014-06" db="EMBL/GenBank/DDBJ databases">
        <authorList>
            <person name="Bishop-Lilly K.A."/>
            <person name="Broomall S.M."/>
            <person name="Chain P.S."/>
            <person name="Chertkov O."/>
            <person name="Coyne S.R."/>
            <person name="Daligault H.E."/>
            <person name="Davenport K.W."/>
            <person name="Erkkila T."/>
            <person name="Frey K.G."/>
            <person name="Gibbons H.S."/>
            <person name="Gu W."/>
            <person name="Jaissle J."/>
            <person name="Johnson S.L."/>
            <person name="Koroleva G.I."/>
            <person name="Ladner J.T."/>
            <person name="Lo C.-C."/>
            <person name="Minogue T.D."/>
            <person name="Munk C."/>
            <person name="Palacios G.F."/>
            <person name="Redden C.L."/>
            <person name="Rosenzweig C.N."/>
            <person name="Scholz M.B."/>
            <person name="Teshima H."/>
            <person name="Xu Y."/>
        </authorList>
    </citation>
    <scope>NUCLEOTIDE SEQUENCE [LARGE SCALE GENOMIC DNA]</scope>
    <source>
        <strain evidence="3 4">EO147</strain>
    </source>
</reference>
<dbReference type="Proteomes" id="UP000029424">
    <property type="component" value="Chromosome 2"/>
</dbReference>
<protein>
    <submittedName>
        <fullName evidence="3">Flagellar biosynthesis anti-sigma factor FlgM</fullName>
    </submittedName>
</protein>
<dbReference type="KEGG" id="bok:DM82_3871"/>
<dbReference type="AlphaFoldDB" id="A0AAI8BDK8"/>
<keyword evidence="4" id="KW-1185">Reference proteome</keyword>
<name>A0AAI8BDK8_9BURK</name>